<keyword evidence="2" id="KW-1185">Reference proteome</keyword>
<name>V8CMD3_9BACT</name>
<dbReference type="AlphaFoldDB" id="V8CMD3"/>
<evidence type="ECO:0000313" key="2">
    <source>
        <dbReference type="Proteomes" id="UP000018727"/>
    </source>
</evidence>
<accession>V8CMD3</accession>
<dbReference type="Proteomes" id="UP000018727">
    <property type="component" value="Unassembled WGS sequence"/>
</dbReference>
<proteinExistence type="predicted"/>
<reference evidence="1 2" key="1">
    <citation type="submission" date="2013-10" db="EMBL/GenBank/DDBJ databases">
        <title>The Genome Sequence of Prevotella nigrescens CC14M.</title>
        <authorList>
            <consortium name="The Broad Institute Genomics Platform"/>
            <person name="Earl A."/>
            <person name="Allen-Vercoe E."/>
            <person name="Daigneault M."/>
            <person name="Young S.K."/>
            <person name="Zeng Q."/>
            <person name="Gargeya S."/>
            <person name="Fitzgerald M."/>
            <person name="Abouelleil A."/>
            <person name="Alvarado L."/>
            <person name="Chapman S.B."/>
            <person name="Gainer-Dewar J."/>
            <person name="Goldberg J."/>
            <person name="Griggs A."/>
            <person name="Gujja S."/>
            <person name="Hansen M."/>
            <person name="Howarth C."/>
            <person name="Imamovic A."/>
            <person name="Ireland A."/>
            <person name="Larimer J."/>
            <person name="McCowan C."/>
            <person name="Murphy C."/>
            <person name="Pearson M."/>
            <person name="Poon T.W."/>
            <person name="Priest M."/>
            <person name="Roberts A."/>
            <person name="Saif S."/>
            <person name="Shea T."/>
            <person name="Sykes S."/>
            <person name="Wortman J."/>
            <person name="Nusbaum C."/>
            <person name="Birren B."/>
        </authorList>
    </citation>
    <scope>NUCLEOTIDE SEQUENCE [LARGE SCALE GENOMIC DNA]</scope>
    <source>
        <strain evidence="1 2">CC14M</strain>
    </source>
</reference>
<organism evidence="1 2">
    <name type="scientific">Prevotella nigrescens CC14M</name>
    <dbReference type="NCBI Taxonomy" id="1073366"/>
    <lineage>
        <taxon>Bacteria</taxon>
        <taxon>Pseudomonadati</taxon>
        <taxon>Bacteroidota</taxon>
        <taxon>Bacteroidia</taxon>
        <taxon>Bacteroidales</taxon>
        <taxon>Prevotellaceae</taxon>
        <taxon>Prevotella</taxon>
    </lineage>
</organism>
<sequence length="55" mass="6580">MQNEKNGANNYKNTFFCYLCIELYVRRKRVIRSNKPRHDALVVQWIEHGSPKAEI</sequence>
<protein>
    <submittedName>
        <fullName evidence="1">Uncharacterized protein</fullName>
    </submittedName>
</protein>
<dbReference type="EMBL" id="AZJH01000021">
    <property type="protein sequence ID" value="ETD28524.1"/>
    <property type="molecule type" value="Genomic_DNA"/>
</dbReference>
<evidence type="ECO:0000313" key="1">
    <source>
        <dbReference type="EMBL" id="ETD28524.1"/>
    </source>
</evidence>
<comment type="caution">
    <text evidence="1">The sequence shown here is derived from an EMBL/GenBank/DDBJ whole genome shotgun (WGS) entry which is preliminary data.</text>
</comment>
<dbReference type="HOGENOM" id="CLU_3028532_0_0_10"/>
<gene>
    <name evidence="1" type="ORF">HMPREF1173_01432</name>
</gene>